<feature type="transmembrane region" description="Helical" evidence="2">
    <location>
        <begin position="107"/>
        <end position="129"/>
    </location>
</feature>
<feature type="compositionally biased region" description="Acidic residues" evidence="1">
    <location>
        <begin position="658"/>
        <end position="670"/>
    </location>
</feature>
<evidence type="ECO:0000256" key="1">
    <source>
        <dbReference type="SAM" id="MobiDB-lite"/>
    </source>
</evidence>
<protein>
    <recommendedName>
        <fullName evidence="5">Transmembrane protein</fullName>
    </recommendedName>
</protein>
<keyword evidence="2" id="KW-0472">Membrane</keyword>
<evidence type="ECO:0000313" key="3">
    <source>
        <dbReference type="EMBL" id="KAK7507913.1"/>
    </source>
</evidence>
<feature type="compositionally biased region" description="Basic residues" evidence="1">
    <location>
        <begin position="324"/>
        <end position="337"/>
    </location>
</feature>
<feature type="region of interest" description="Disordered" evidence="1">
    <location>
        <begin position="246"/>
        <end position="357"/>
    </location>
</feature>
<feature type="transmembrane region" description="Helical" evidence="2">
    <location>
        <begin position="135"/>
        <end position="157"/>
    </location>
</feature>
<sequence>MGDRDNELLWSRQECRFKALFCVLVGTIAVIIFASLFPAWTVGNFGVWIVCAEAYWNCSFLDHYEDSGVVASQVLNGLSLFFLLLGCGLEMLRLFTACCSKRPILQLFPRLFLMFGGIIGILAFFPVAKKSNFDWASILAVLCSFVCCILASCLFSYSERSHTPQPTTLECLTRFAQTFQRAMTSCWASLRSGVLGFFRRVRRAARCAEPLDDVSPLHEQLAIASTNLSMDARQLREAIKREHRSLLEQERHRRGVYDVQRSRHRHRGRQDEAHSGAQHQDTCHEAEHGDHHRHHHESYHHGPQPEIVGAYDQDETQRETQSGTHHKTHSGTRRGAHRRSDSRSGHVGGSLDDCGMTPVEPERVVIIKNRQGKLLAYFRPHSLEGIPGSRSTSAENIATNASRTSLQAPEDAVVRGRDFAEEGAETAGLSQSLPRLPAKFSQDTLSVPAEGGADTVGSSNNDTPEDSAEAAADAVDSSDIIIDFPTRSDLNAIVAEPPENVIIPTTSEAAVQIPRLDEITVKVHPPTDSGDERPQADDIHPLEQLHEDLALDPDQASSAAGGESEVLGEDVSGSLNTSASGSDLNDSTSQTKKPLLASSRLSCASSSAASLLSVAEGYARISTQSSPTGSVDRINTSTPVKSGSPGGAVGGLDFSLDSVDDEDQDKEEENMGPLDMSSGDIDVFPDPVESERGLAAVGSVSQPGGAEEGAAGAE</sequence>
<proteinExistence type="predicted"/>
<feature type="region of interest" description="Disordered" evidence="1">
    <location>
        <begin position="622"/>
        <end position="687"/>
    </location>
</feature>
<keyword evidence="2" id="KW-1133">Transmembrane helix</keyword>
<evidence type="ECO:0000256" key="2">
    <source>
        <dbReference type="SAM" id="Phobius"/>
    </source>
</evidence>
<feature type="region of interest" description="Disordered" evidence="1">
    <location>
        <begin position="445"/>
        <end position="469"/>
    </location>
</feature>
<dbReference type="EMBL" id="JACVVK020000003">
    <property type="protein sequence ID" value="KAK7507913.1"/>
    <property type="molecule type" value="Genomic_DNA"/>
</dbReference>
<feature type="compositionally biased region" description="Polar residues" evidence="1">
    <location>
        <begin position="573"/>
        <end position="591"/>
    </location>
</feature>
<evidence type="ECO:0008006" key="5">
    <source>
        <dbReference type="Google" id="ProtNLM"/>
    </source>
</evidence>
<feature type="region of interest" description="Disordered" evidence="1">
    <location>
        <begin position="554"/>
        <end position="591"/>
    </location>
</feature>
<feature type="transmembrane region" description="Helical" evidence="2">
    <location>
        <begin position="74"/>
        <end position="95"/>
    </location>
</feature>
<dbReference type="AlphaFoldDB" id="A0ABD0M8S6"/>
<accession>A0ABD0M8S6</accession>
<organism evidence="3 4">
    <name type="scientific">Batillaria attramentaria</name>
    <dbReference type="NCBI Taxonomy" id="370345"/>
    <lineage>
        <taxon>Eukaryota</taxon>
        <taxon>Metazoa</taxon>
        <taxon>Spiralia</taxon>
        <taxon>Lophotrochozoa</taxon>
        <taxon>Mollusca</taxon>
        <taxon>Gastropoda</taxon>
        <taxon>Caenogastropoda</taxon>
        <taxon>Sorbeoconcha</taxon>
        <taxon>Cerithioidea</taxon>
        <taxon>Batillariidae</taxon>
        <taxon>Batillaria</taxon>
    </lineage>
</organism>
<keyword evidence="2" id="KW-0812">Transmembrane</keyword>
<feature type="region of interest" description="Disordered" evidence="1">
    <location>
        <begin position="384"/>
        <end position="410"/>
    </location>
</feature>
<feature type="compositionally biased region" description="Polar residues" evidence="1">
    <location>
        <begin position="389"/>
        <end position="407"/>
    </location>
</feature>
<dbReference type="Proteomes" id="UP001519460">
    <property type="component" value="Unassembled WGS sequence"/>
</dbReference>
<gene>
    <name evidence="3" type="ORF">BaRGS_00000878</name>
</gene>
<name>A0ABD0M8S6_9CAEN</name>
<feature type="transmembrane region" description="Helical" evidence="2">
    <location>
        <begin position="20"/>
        <end position="40"/>
    </location>
</feature>
<keyword evidence="4" id="KW-1185">Reference proteome</keyword>
<comment type="caution">
    <text evidence="3">The sequence shown here is derived from an EMBL/GenBank/DDBJ whole genome shotgun (WGS) entry which is preliminary data.</text>
</comment>
<feature type="compositionally biased region" description="Basic and acidic residues" evidence="1">
    <location>
        <begin position="281"/>
        <end position="290"/>
    </location>
</feature>
<evidence type="ECO:0000313" key="4">
    <source>
        <dbReference type="Proteomes" id="UP001519460"/>
    </source>
</evidence>
<reference evidence="3 4" key="1">
    <citation type="journal article" date="2023" name="Sci. Data">
        <title>Genome assembly of the Korean intertidal mud-creeper Batillaria attramentaria.</title>
        <authorList>
            <person name="Patra A.K."/>
            <person name="Ho P.T."/>
            <person name="Jun S."/>
            <person name="Lee S.J."/>
            <person name="Kim Y."/>
            <person name="Won Y.J."/>
        </authorList>
    </citation>
    <scope>NUCLEOTIDE SEQUENCE [LARGE SCALE GENOMIC DNA]</scope>
    <source>
        <strain evidence="3">Wonlab-2016</strain>
    </source>
</reference>
<feature type="compositionally biased region" description="Polar residues" evidence="1">
    <location>
        <begin position="622"/>
        <end position="641"/>
    </location>
</feature>